<reference evidence="3" key="2">
    <citation type="submission" date="2025-08" db="UniProtKB">
        <authorList>
            <consortium name="Ensembl"/>
        </authorList>
    </citation>
    <scope>IDENTIFICATION</scope>
</reference>
<protein>
    <recommendedName>
        <fullName evidence="2">C-type lectin domain-containing protein</fullName>
    </recommendedName>
</protein>
<dbReference type="Pfam" id="PF00059">
    <property type="entry name" value="Lectin_C"/>
    <property type="match status" value="1"/>
</dbReference>
<dbReference type="AlphaFoldDB" id="A0A674MZJ4"/>
<organism evidence="3 4">
    <name type="scientific">Takifugu rubripes</name>
    <name type="common">Japanese pufferfish</name>
    <name type="synonym">Fugu rubripes</name>
    <dbReference type="NCBI Taxonomy" id="31033"/>
    <lineage>
        <taxon>Eukaryota</taxon>
        <taxon>Metazoa</taxon>
        <taxon>Chordata</taxon>
        <taxon>Craniata</taxon>
        <taxon>Vertebrata</taxon>
        <taxon>Euteleostomi</taxon>
        <taxon>Actinopterygii</taxon>
        <taxon>Neopterygii</taxon>
        <taxon>Teleostei</taxon>
        <taxon>Neoteleostei</taxon>
        <taxon>Acanthomorphata</taxon>
        <taxon>Eupercaria</taxon>
        <taxon>Tetraodontiformes</taxon>
        <taxon>Tetradontoidea</taxon>
        <taxon>Tetraodontidae</taxon>
        <taxon>Takifugu</taxon>
    </lineage>
</organism>
<dbReference type="Ensembl" id="ENSTRUT00000071314.1">
    <property type="protein sequence ID" value="ENSTRUP00000066378.1"/>
    <property type="gene ID" value="ENSTRUG00000024761.2"/>
</dbReference>
<dbReference type="InterPro" id="IPR016186">
    <property type="entry name" value="C-type_lectin-like/link_sf"/>
</dbReference>
<dbReference type="InterPro" id="IPR001304">
    <property type="entry name" value="C-type_lectin-like"/>
</dbReference>
<evidence type="ECO:0000313" key="4">
    <source>
        <dbReference type="Proteomes" id="UP000005226"/>
    </source>
</evidence>
<dbReference type="PROSITE" id="PS00615">
    <property type="entry name" value="C_TYPE_LECTIN_1"/>
    <property type="match status" value="1"/>
</dbReference>
<dbReference type="InterPro" id="IPR016187">
    <property type="entry name" value="CTDL_fold"/>
</dbReference>
<evidence type="ECO:0000313" key="3">
    <source>
        <dbReference type="Ensembl" id="ENSTRUP00000066378.1"/>
    </source>
</evidence>
<dbReference type="Proteomes" id="UP000005226">
    <property type="component" value="Chromosome 6"/>
</dbReference>
<dbReference type="PROSITE" id="PS50041">
    <property type="entry name" value="C_TYPE_LECTIN_2"/>
    <property type="match status" value="1"/>
</dbReference>
<evidence type="ECO:0000259" key="2">
    <source>
        <dbReference type="PROSITE" id="PS50041"/>
    </source>
</evidence>
<dbReference type="OMA" id="HTEREME"/>
<sequence length="208" mass="23921">TLPLTVSSLMCSQEEQFFINGKLPDFHQVDIPDIWIDSHCDLGYLLYGDFCYKFVTESVSNWNDAETQCQRDQAHLASFHSQEELTRSSEVRRPLFSAAHMPAAAWIGLNDISNENHFVYTDGTPDFVPWAPNQPDNWQDNEDCVQLRGMNHHEPGKLNDDFCTSTKEFICKKGLDGDVRLGVDGWFSFQIHSLECRYVSEQDFFLNV</sequence>
<dbReference type="GeneTree" id="ENSGT01150000286973"/>
<dbReference type="PANTHER" id="PTHR22803">
    <property type="entry name" value="MANNOSE, PHOSPHOLIPASE, LECTIN RECEPTOR RELATED"/>
    <property type="match status" value="1"/>
</dbReference>
<keyword evidence="1" id="KW-1015">Disulfide bond</keyword>
<name>A0A674MZJ4_TAKRU</name>
<dbReference type="InterPro" id="IPR018378">
    <property type="entry name" value="C-type_lectin_CS"/>
</dbReference>
<feature type="domain" description="C-type lectin" evidence="2">
    <location>
        <begin position="47"/>
        <end position="172"/>
    </location>
</feature>
<dbReference type="SUPFAM" id="SSF56436">
    <property type="entry name" value="C-type lectin-like"/>
    <property type="match status" value="1"/>
</dbReference>
<reference evidence="3" key="3">
    <citation type="submission" date="2025-09" db="UniProtKB">
        <authorList>
            <consortium name="Ensembl"/>
        </authorList>
    </citation>
    <scope>IDENTIFICATION</scope>
</reference>
<dbReference type="Gene3D" id="3.10.100.10">
    <property type="entry name" value="Mannose-Binding Protein A, subunit A"/>
    <property type="match status" value="1"/>
</dbReference>
<evidence type="ECO:0000256" key="1">
    <source>
        <dbReference type="ARBA" id="ARBA00023157"/>
    </source>
</evidence>
<reference evidence="3 4" key="1">
    <citation type="journal article" date="2011" name="Genome Biol. Evol.">
        <title>Integration of the genetic map and genome assembly of fugu facilitates insights into distinct features of genome evolution in teleosts and mammals.</title>
        <authorList>
            <person name="Kai W."/>
            <person name="Kikuchi K."/>
            <person name="Tohari S."/>
            <person name="Chew A.K."/>
            <person name="Tay A."/>
            <person name="Fujiwara A."/>
            <person name="Hosoya S."/>
            <person name="Suetake H."/>
            <person name="Naruse K."/>
            <person name="Brenner S."/>
            <person name="Suzuki Y."/>
            <person name="Venkatesh B."/>
        </authorList>
    </citation>
    <scope>NUCLEOTIDE SEQUENCE [LARGE SCALE GENOMIC DNA]</scope>
</reference>
<proteinExistence type="predicted"/>
<accession>A0A674MZJ4</accession>
<keyword evidence="4" id="KW-1185">Reference proteome</keyword>
<dbReference type="InterPro" id="IPR050111">
    <property type="entry name" value="C-type_lectin/snaclec_domain"/>
</dbReference>
<dbReference type="SMART" id="SM00034">
    <property type="entry name" value="CLECT"/>
    <property type="match status" value="1"/>
</dbReference>